<proteinExistence type="predicted"/>
<keyword evidence="2" id="KW-0812">Transmembrane</keyword>
<keyword evidence="2" id="KW-0472">Membrane</keyword>
<accession>A0A7Z0J7E3</accession>
<dbReference type="RefSeq" id="WP_179580105.1">
    <property type="nucleotide sequence ID" value="NZ_JACCFM010000001.1"/>
</dbReference>
<dbReference type="EMBL" id="JACCFM010000001">
    <property type="protein sequence ID" value="NYJ21517.1"/>
    <property type="molecule type" value="Genomic_DNA"/>
</dbReference>
<evidence type="ECO:0000256" key="1">
    <source>
        <dbReference type="SAM" id="MobiDB-lite"/>
    </source>
</evidence>
<dbReference type="AlphaFoldDB" id="A0A7Z0J7E3"/>
<keyword evidence="4" id="KW-1185">Reference proteome</keyword>
<name>A0A7Z0J7E3_9MICO</name>
<feature type="compositionally biased region" description="Polar residues" evidence="1">
    <location>
        <begin position="106"/>
        <end position="116"/>
    </location>
</feature>
<evidence type="ECO:0000256" key="2">
    <source>
        <dbReference type="SAM" id="Phobius"/>
    </source>
</evidence>
<gene>
    <name evidence="3" type="ORF">HNR05_003308</name>
</gene>
<keyword evidence="2" id="KW-1133">Transmembrane helix</keyword>
<feature type="region of interest" description="Disordered" evidence="1">
    <location>
        <begin position="20"/>
        <end position="136"/>
    </location>
</feature>
<sequence length="214" mass="22649">MHSDDETVLGRGVRDDDETVLGRRVQDDDDTVLGRRVRDDDDTVLGRAAAPTASVVPAEDDTVLVPRDPASTTRVVGPGSAESIERGPLDDDATRLSARHDEPDRTQLSTRRSPSPHTGEPTVQVAGASRTPDVPVGATERYGVREQAPQLSLTRIDLRAGDPRVTLPASAEQIRTNSAQRARGRSFAALGVIIGVTVLIAAAAILAIVVIASL</sequence>
<evidence type="ECO:0000313" key="3">
    <source>
        <dbReference type="EMBL" id="NYJ21517.1"/>
    </source>
</evidence>
<protein>
    <submittedName>
        <fullName evidence="3">Uncharacterized protein</fullName>
    </submittedName>
</protein>
<dbReference type="Proteomes" id="UP000537260">
    <property type="component" value="Unassembled WGS sequence"/>
</dbReference>
<organism evidence="3 4">
    <name type="scientific">Glaciibacter psychrotolerans</name>
    <dbReference type="NCBI Taxonomy" id="670054"/>
    <lineage>
        <taxon>Bacteria</taxon>
        <taxon>Bacillati</taxon>
        <taxon>Actinomycetota</taxon>
        <taxon>Actinomycetes</taxon>
        <taxon>Micrococcales</taxon>
        <taxon>Microbacteriaceae</taxon>
        <taxon>Glaciibacter</taxon>
    </lineage>
</organism>
<evidence type="ECO:0000313" key="4">
    <source>
        <dbReference type="Proteomes" id="UP000537260"/>
    </source>
</evidence>
<feature type="compositionally biased region" description="Basic and acidic residues" evidence="1">
    <location>
        <begin position="20"/>
        <end position="39"/>
    </location>
</feature>
<comment type="caution">
    <text evidence="3">The sequence shown here is derived from an EMBL/GenBank/DDBJ whole genome shotgun (WGS) entry which is preliminary data.</text>
</comment>
<feature type="transmembrane region" description="Helical" evidence="2">
    <location>
        <begin position="187"/>
        <end position="212"/>
    </location>
</feature>
<reference evidence="3 4" key="1">
    <citation type="submission" date="2020-07" db="EMBL/GenBank/DDBJ databases">
        <title>Sequencing the genomes of 1000 actinobacteria strains.</title>
        <authorList>
            <person name="Klenk H.-P."/>
        </authorList>
    </citation>
    <scope>NUCLEOTIDE SEQUENCE [LARGE SCALE GENOMIC DNA]</scope>
    <source>
        <strain evidence="3 4">LI1</strain>
    </source>
</reference>
<feature type="compositionally biased region" description="Basic and acidic residues" evidence="1">
    <location>
        <begin position="83"/>
        <end position="105"/>
    </location>
</feature>